<gene>
    <name evidence="1" type="ORF">BSK47_15955</name>
</gene>
<comment type="caution">
    <text evidence="1">The sequence shown here is derived from an EMBL/GenBank/DDBJ whole genome shotgun (WGS) entry which is preliminary data.</text>
</comment>
<proteinExistence type="predicted"/>
<reference evidence="1 2" key="1">
    <citation type="submission" date="2016-10" db="EMBL/GenBank/DDBJ databases">
        <title>Paenibacillus species isolates.</title>
        <authorList>
            <person name="Beno S.M."/>
        </authorList>
    </citation>
    <scope>NUCLEOTIDE SEQUENCE [LARGE SCALE GENOMIC DNA]</scope>
    <source>
        <strain evidence="1 2">FSL H7-0918</strain>
    </source>
</reference>
<accession>A0AB36JBA9</accession>
<protein>
    <submittedName>
        <fullName evidence="1">Uncharacterized protein</fullName>
    </submittedName>
</protein>
<dbReference type="EMBL" id="MPTO01000013">
    <property type="protein sequence ID" value="OME19529.1"/>
    <property type="molecule type" value="Genomic_DNA"/>
</dbReference>
<dbReference type="RefSeq" id="WP_076135707.1">
    <property type="nucleotide sequence ID" value="NZ_MPTO01000013.1"/>
</dbReference>
<name>A0AB36JBA9_9BACL</name>
<dbReference type="Proteomes" id="UP000187323">
    <property type="component" value="Unassembled WGS sequence"/>
</dbReference>
<evidence type="ECO:0000313" key="2">
    <source>
        <dbReference type="Proteomes" id="UP000187323"/>
    </source>
</evidence>
<organism evidence="1 2">
    <name type="scientific">Paenibacillus odorifer</name>
    <dbReference type="NCBI Taxonomy" id="189426"/>
    <lineage>
        <taxon>Bacteria</taxon>
        <taxon>Bacillati</taxon>
        <taxon>Bacillota</taxon>
        <taxon>Bacilli</taxon>
        <taxon>Bacillales</taxon>
        <taxon>Paenibacillaceae</taxon>
        <taxon>Paenibacillus</taxon>
    </lineage>
</organism>
<evidence type="ECO:0000313" key="1">
    <source>
        <dbReference type="EMBL" id="OME19529.1"/>
    </source>
</evidence>
<dbReference type="AlphaFoldDB" id="A0AB36JBA9"/>
<sequence length="68" mass="7635">MEHHLKHAIHKLKKMQEETTNVSIGAALERAGWFFGHEFQSVLDDLDTALALAEQKNDPAGEQSHLGR</sequence>